<sequence length="176" mass="19533">MLDLLLIIFIFFSIVNGRKKGLVRGLLELGSIVIAFMVASRFGSEVGNLLDNIFNITPKIKESINIPFIDITDEIAKIIGVIGYIVIFFIARFVLSIIIAQTSFINHIPLIGTANKLLGAALGFIKGYLLSLMTVWLLSFIAVDWAQNLLNKSFLAPILLDSFPSIYSKLNLWLSN</sequence>
<dbReference type="Proteomes" id="UP000243819">
    <property type="component" value="Unassembled WGS sequence"/>
</dbReference>
<dbReference type="PANTHER" id="PTHR37306">
    <property type="entry name" value="COLICIN V PRODUCTION PROTEIN"/>
    <property type="match status" value="1"/>
</dbReference>
<evidence type="ECO:0000256" key="1">
    <source>
        <dbReference type="ARBA" id="ARBA00004141"/>
    </source>
</evidence>
<feature type="transmembrane region" description="Helical" evidence="5">
    <location>
        <begin position="78"/>
        <end position="105"/>
    </location>
</feature>
<dbReference type="OrthoDB" id="2083110at2"/>
<proteinExistence type="predicted"/>
<reference evidence="7" key="1">
    <citation type="submission" date="2016-10" db="EMBL/GenBank/DDBJ databases">
        <authorList>
            <person name="Varghese N."/>
            <person name="Submissions S."/>
        </authorList>
    </citation>
    <scope>NUCLEOTIDE SEQUENCE [LARGE SCALE GENOMIC DNA]</scope>
    <source>
        <strain evidence="7">DSM 13577</strain>
    </source>
</reference>
<feature type="transmembrane region" description="Helical" evidence="5">
    <location>
        <begin position="117"/>
        <end position="142"/>
    </location>
</feature>
<dbReference type="STRING" id="1120990.SAMN03080614_100670"/>
<dbReference type="Pfam" id="PF02674">
    <property type="entry name" value="Colicin_V"/>
    <property type="match status" value="1"/>
</dbReference>
<comment type="subcellular location">
    <subcellularLocation>
        <location evidence="1">Membrane</location>
        <topology evidence="1">Multi-pass membrane protein</topology>
    </subcellularLocation>
</comment>
<protein>
    <submittedName>
        <fullName evidence="6">Uncharacterized membrane protein, required for colicin V production</fullName>
    </submittedName>
</protein>
<evidence type="ECO:0000256" key="5">
    <source>
        <dbReference type="SAM" id="Phobius"/>
    </source>
</evidence>
<dbReference type="GO" id="GO:0016020">
    <property type="term" value="C:membrane"/>
    <property type="evidence" value="ECO:0007669"/>
    <property type="project" value="UniProtKB-SubCell"/>
</dbReference>
<dbReference type="AlphaFoldDB" id="A0A1H9Z664"/>
<name>A0A1H9Z664_9FIRM</name>
<dbReference type="EMBL" id="FOIF01000006">
    <property type="protein sequence ID" value="SES76359.1"/>
    <property type="molecule type" value="Genomic_DNA"/>
</dbReference>
<keyword evidence="2 5" id="KW-0812">Transmembrane</keyword>
<keyword evidence="4 5" id="KW-0472">Membrane</keyword>
<keyword evidence="7" id="KW-1185">Reference proteome</keyword>
<evidence type="ECO:0000256" key="3">
    <source>
        <dbReference type="ARBA" id="ARBA00022989"/>
    </source>
</evidence>
<dbReference type="GO" id="GO:0009403">
    <property type="term" value="P:toxin biosynthetic process"/>
    <property type="evidence" value="ECO:0007669"/>
    <property type="project" value="InterPro"/>
</dbReference>
<organism evidence="6 7">
    <name type="scientific">Anaerobranca gottschalkii DSM 13577</name>
    <dbReference type="NCBI Taxonomy" id="1120990"/>
    <lineage>
        <taxon>Bacteria</taxon>
        <taxon>Bacillati</taxon>
        <taxon>Bacillota</taxon>
        <taxon>Clostridia</taxon>
        <taxon>Eubacteriales</taxon>
        <taxon>Proteinivoracaceae</taxon>
        <taxon>Anaerobranca</taxon>
    </lineage>
</organism>
<accession>A0A1H9Z664</accession>
<dbReference type="PANTHER" id="PTHR37306:SF1">
    <property type="entry name" value="COLICIN V PRODUCTION PROTEIN"/>
    <property type="match status" value="1"/>
</dbReference>
<evidence type="ECO:0000313" key="6">
    <source>
        <dbReference type="EMBL" id="SES76359.1"/>
    </source>
</evidence>
<evidence type="ECO:0000256" key="4">
    <source>
        <dbReference type="ARBA" id="ARBA00023136"/>
    </source>
</evidence>
<dbReference type="RefSeq" id="WP_091349133.1">
    <property type="nucleotide sequence ID" value="NZ_FOIF01000006.1"/>
</dbReference>
<evidence type="ECO:0000313" key="7">
    <source>
        <dbReference type="Proteomes" id="UP000243819"/>
    </source>
</evidence>
<keyword evidence="3 5" id="KW-1133">Transmembrane helix</keyword>
<evidence type="ECO:0000256" key="2">
    <source>
        <dbReference type="ARBA" id="ARBA00022692"/>
    </source>
</evidence>
<dbReference type="InterPro" id="IPR003825">
    <property type="entry name" value="Colicin-V_CvpA"/>
</dbReference>
<gene>
    <name evidence="6" type="ORF">SAMN03080614_100670</name>
</gene>